<proteinExistence type="predicted"/>
<gene>
    <name evidence="1" type="ORF">RRG08_067180</name>
</gene>
<name>A0AAE1DA13_9GAST</name>
<sequence length="129" mass="13924">MWRVIKLGGVTRSEERKMASSMDLRLKQRAVIEFLTAEARSDWLARGPELTPQAYISMESRNGTTPTGSSSLTLSASPGLSIRLHGNNILSSRPSQSIESKCENYALKTPPPITAGLGAPRLGSLDPTV</sequence>
<keyword evidence="2" id="KW-1185">Reference proteome</keyword>
<comment type="caution">
    <text evidence="1">The sequence shown here is derived from an EMBL/GenBank/DDBJ whole genome shotgun (WGS) entry which is preliminary data.</text>
</comment>
<evidence type="ECO:0000313" key="2">
    <source>
        <dbReference type="Proteomes" id="UP001283361"/>
    </source>
</evidence>
<evidence type="ECO:0000313" key="1">
    <source>
        <dbReference type="EMBL" id="KAK3761908.1"/>
    </source>
</evidence>
<organism evidence="1 2">
    <name type="scientific">Elysia crispata</name>
    <name type="common">lettuce slug</name>
    <dbReference type="NCBI Taxonomy" id="231223"/>
    <lineage>
        <taxon>Eukaryota</taxon>
        <taxon>Metazoa</taxon>
        <taxon>Spiralia</taxon>
        <taxon>Lophotrochozoa</taxon>
        <taxon>Mollusca</taxon>
        <taxon>Gastropoda</taxon>
        <taxon>Heterobranchia</taxon>
        <taxon>Euthyneura</taxon>
        <taxon>Panpulmonata</taxon>
        <taxon>Sacoglossa</taxon>
        <taxon>Placobranchoidea</taxon>
        <taxon>Plakobranchidae</taxon>
        <taxon>Elysia</taxon>
    </lineage>
</organism>
<reference evidence="1" key="1">
    <citation type="journal article" date="2023" name="G3 (Bethesda)">
        <title>A reference genome for the long-term kleptoplast-retaining sea slug Elysia crispata morphotype clarki.</title>
        <authorList>
            <person name="Eastman K.E."/>
            <person name="Pendleton A.L."/>
            <person name="Shaikh M.A."/>
            <person name="Suttiyut T."/>
            <person name="Ogas R."/>
            <person name="Tomko P."/>
            <person name="Gavelis G."/>
            <person name="Widhalm J.R."/>
            <person name="Wisecaver J.H."/>
        </authorList>
    </citation>
    <scope>NUCLEOTIDE SEQUENCE</scope>
    <source>
        <strain evidence="1">ECLA1</strain>
    </source>
</reference>
<dbReference type="AlphaFoldDB" id="A0AAE1DA13"/>
<dbReference type="EMBL" id="JAWDGP010004805">
    <property type="protein sequence ID" value="KAK3761908.1"/>
    <property type="molecule type" value="Genomic_DNA"/>
</dbReference>
<dbReference type="Proteomes" id="UP001283361">
    <property type="component" value="Unassembled WGS sequence"/>
</dbReference>
<accession>A0AAE1DA13</accession>
<protein>
    <submittedName>
        <fullName evidence="1">Uncharacterized protein</fullName>
    </submittedName>
</protein>